<reference evidence="5 6" key="1">
    <citation type="submission" date="2024-06" db="EMBL/GenBank/DDBJ databases">
        <authorList>
            <person name="Pan Q."/>
            <person name="Wen M."/>
            <person name="Jouanno E."/>
            <person name="Zahm M."/>
            <person name="Klopp C."/>
            <person name="Cabau C."/>
            <person name="Louis A."/>
            <person name="Berthelot C."/>
            <person name="Parey E."/>
            <person name="Roest Crollius H."/>
            <person name="Montfort J."/>
            <person name="Robinson-Rechavi M."/>
            <person name="Bouchez O."/>
            <person name="Lampietro C."/>
            <person name="Lopez Roques C."/>
            <person name="Donnadieu C."/>
            <person name="Postlethwait J."/>
            <person name="Bobe J."/>
            <person name="Verreycken H."/>
            <person name="Guiguen Y."/>
        </authorList>
    </citation>
    <scope>NUCLEOTIDE SEQUENCE [LARGE SCALE GENOMIC DNA]</scope>
    <source>
        <strain evidence="5">Up_M1</strain>
        <tissue evidence="5">Testis</tissue>
    </source>
</reference>
<dbReference type="GO" id="GO:0003779">
    <property type="term" value="F:actin binding"/>
    <property type="evidence" value="ECO:0007669"/>
    <property type="project" value="UniProtKB-KW"/>
</dbReference>
<dbReference type="AlphaFoldDB" id="A0ABD0WVT2"/>
<keyword evidence="1" id="KW-0677">Repeat</keyword>
<gene>
    <name evidence="5" type="ORF">UPYG_G00231530</name>
</gene>
<comment type="caution">
    <text evidence="5">The sequence shown here is derived from an EMBL/GenBank/DDBJ whole genome shotgun (WGS) entry which is preliminary data.</text>
</comment>
<dbReference type="Proteomes" id="UP001557470">
    <property type="component" value="Unassembled WGS sequence"/>
</dbReference>
<keyword evidence="2" id="KW-0009">Actin-binding</keyword>
<dbReference type="Gene3D" id="1.10.418.10">
    <property type="entry name" value="Calponin-like domain"/>
    <property type="match status" value="1"/>
</dbReference>
<protein>
    <recommendedName>
        <fullName evidence="4">Calponin-homology (CH) domain-containing protein</fullName>
    </recommendedName>
</protein>
<evidence type="ECO:0000256" key="3">
    <source>
        <dbReference type="SAM" id="MobiDB-lite"/>
    </source>
</evidence>
<dbReference type="InterPro" id="IPR001715">
    <property type="entry name" value="CH_dom"/>
</dbReference>
<evidence type="ECO:0000313" key="6">
    <source>
        <dbReference type="Proteomes" id="UP001557470"/>
    </source>
</evidence>
<dbReference type="EMBL" id="JAGEUA010000007">
    <property type="protein sequence ID" value="KAL0969731.1"/>
    <property type="molecule type" value="Genomic_DNA"/>
</dbReference>
<evidence type="ECO:0000259" key="4">
    <source>
        <dbReference type="Pfam" id="PF00307"/>
    </source>
</evidence>
<feature type="domain" description="Calponin-homology (CH)" evidence="4">
    <location>
        <begin position="38"/>
        <end position="86"/>
    </location>
</feature>
<dbReference type="SUPFAM" id="SSF47576">
    <property type="entry name" value="Calponin-homology domain, CH-domain"/>
    <property type="match status" value="1"/>
</dbReference>
<feature type="compositionally biased region" description="Polar residues" evidence="3">
    <location>
        <begin position="98"/>
        <end position="107"/>
    </location>
</feature>
<dbReference type="PROSITE" id="PS00019">
    <property type="entry name" value="ACTININ_1"/>
    <property type="match status" value="1"/>
</dbReference>
<evidence type="ECO:0000256" key="2">
    <source>
        <dbReference type="ARBA" id="ARBA00023203"/>
    </source>
</evidence>
<dbReference type="PANTHER" id="PTHR11915">
    <property type="entry name" value="SPECTRIN/FILAMIN RELATED CYTOSKELETAL PROTEIN"/>
    <property type="match status" value="1"/>
</dbReference>
<keyword evidence="6" id="KW-1185">Reference proteome</keyword>
<dbReference type="InterPro" id="IPR036872">
    <property type="entry name" value="CH_dom_sf"/>
</dbReference>
<dbReference type="InterPro" id="IPR001589">
    <property type="entry name" value="Actinin_actin-bd_CS"/>
</dbReference>
<feature type="region of interest" description="Disordered" evidence="3">
    <location>
        <begin position="88"/>
        <end position="107"/>
    </location>
</feature>
<name>A0ABD0WVT2_UMBPY</name>
<organism evidence="5 6">
    <name type="scientific">Umbra pygmaea</name>
    <name type="common">Eastern mudminnow</name>
    <dbReference type="NCBI Taxonomy" id="75934"/>
    <lineage>
        <taxon>Eukaryota</taxon>
        <taxon>Metazoa</taxon>
        <taxon>Chordata</taxon>
        <taxon>Craniata</taxon>
        <taxon>Vertebrata</taxon>
        <taxon>Euteleostomi</taxon>
        <taxon>Actinopterygii</taxon>
        <taxon>Neopterygii</taxon>
        <taxon>Teleostei</taxon>
        <taxon>Protacanthopterygii</taxon>
        <taxon>Esociformes</taxon>
        <taxon>Umbridae</taxon>
        <taxon>Umbra</taxon>
    </lineage>
</organism>
<sequence>MHGVGRYFEERGDLTVTMDGDEFETGRIQVLQEQRMAVQKKTYTKWMNSVFTKNGEKLSLSDVYTELKTGIHLVRLLELISREKLPTPAGAPSGSIAWKTTASPSAS</sequence>
<dbReference type="Pfam" id="PF00307">
    <property type="entry name" value="CH"/>
    <property type="match status" value="1"/>
</dbReference>
<accession>A0ABD0WVT2</accession>
<evidence type="ECO:0000256" key="1">
    <source>
        <dbReference type="ARBA" id="ARBA00022737"/>
    </source>
</evidence>
<evidence type="ECO:0000313" key="5">
    <source>
        <dbReference type="EMBL" id="KAL0969731.1"/>
    </source>
</evidence>
<proteinExistence type="predicted"/>